<dbReference type="GO" id="GO:0001664">
    <property type="term" value="F:G protein-coupled receptor binding"/>
    <property type="evidence" value="ECO:0007669"/>
    <property type="project" value="TreeGrafter"/>
</dbReference>
<keyword evidence="5" id="KW-0460">Magnesium</keyword>
<evidence type="ECO:0000256" key="1">
    <source>
        <dbReference type="ARBA" id="ARBA00022741"/>
    </source>
</evidence>
<keyword evidence="2 4" id="KW-0342">GTP-binding</keyword>
<dbReference type="OrthoDB" id="5817230at2759"/>
<name>A0A9P6CAT7_9AGAR</name>
<dbReference type="InterPro" id="IPR001019">
    <property type="entry name" value="Gprotein_alpha_su"/>
</dbReference>
<evidence type="ECO:0000313" key="7">
    <source>
        <dbReference type="Proteomes" id="UP000807353"/>
    </source>
</evidence>
<dbReference type="PANTHER" id="PTHR10218">
    <property type="entry name" value="GTP-BINDING PROTEIN ALPHA SUBUNIT"/>
    <property type="match status" value="1"/>
</dbReference>
<dbReference type="SUPFAM" id="SSF47895">
    <property type="entry name" value="Transducin (alpha subunit), insertion domain"/>
    <property type="match status" value="1"/>
</dbReference>
<dbReference type="PROSITE" id="PS51882">
    <property type="entry name" value="G_ALPHA"/>
    <property type="match status" value="1"/>
</dbReference>
<feature type="binding site" evidence="4">
    <location>
        <begin position="256"/>
        <end position="262"/>
    </location>
    <ligand>
        <name>GTP</name>
        <dbReference type="ChEBI" id="CHEBI:37565"/>
    </ligand>
</feature>
<keyword evidence="5" id="KW-0479">Metal-binding</keyword>
<dbReference type="GO" id="GO:0005737">
    <property type="term" value="C:cytoplasm"/>
    <property type="evidence" value="ECO:0007669"/>
    <property type="project" value="TreeGrafter"/>
</dbReference>
<dbReference type="AlphaFoldDB" id="A0A9P6CAT7"/>
<proteinExistence type="predicted"/>
<keyword evidence="3" id="KW-0807">Transducer</keyword>
<comment type="caution">
    <text evidence="6">The sequence shown here is derived from an EMBL/GenBank/DDBJ whole genome shotgun (WGS) entry which is preliminary data.</text>
</comment>
<feature type="binding site" evidence="5">
    <location>
        <position position="262"/>
    </location>
    <ligand>
        <name>Mg(2+)</name>
        <dbReference type="ChEBI" id="CHEBI:18420"/>
    </ligand>
</feature>
<protein>
    <submittedName>
        <fullName evidence="6">Guanine nucleotide binding protein, alpha subunit</fullName>
    </submittedName>
</protein>
<dbReference type="Gene3D" id="3.40.50.300">
    <property type="entry name" value="P-loop containing nucleotide triphosphate hydrolases"/>
    <property type="match status" value="2"/>
</dbReference>
<dbReference type="GO" id="GO:0005834">
    <property type="term" value="C:heterotrimeric G-protein complex"/>
    <property type="evidence" value="ECO:0007669"/>
    <property type="project" value="TreeGrafter"/>
</dbReference>
<evidence type="ECO:0000313" key="6">
    <source>
        <dbReference type="EMBL" id="KAF9455365.1"/>
    </source>
</evidence>
<evidence type="ECO:0000256" key="3">
    <source>
        <dbReference type="ARBA" id="ARBA00023224"/>
    </source>
</evidence>
<evidence type="ECO:0000256" key="4">
    <source>
        <dbReference type="PIRSR" id="PIRSR601019-1"/>
    </source>
</evidence>
<dbReference type="Gene3D" id="1.10.400.10">
    <property type="entry name" value="GI Alpha 1, domain 2-like"/>
    <property type="match status" value="2"/>
</dbReference>
<dbReference type="SUPFAM" id="SSF52540">
    <property type="entry name" value="P-loop containing nucleoside triphosphate hydrolases"/>
    <property type="match status" value="1"/>
</dbReference>
<evidence type="ECO:0000256" key="5">
    <source>
        <dbReference type="PIRSR" id="PIRSR601019-2"/>
    </source>
</evidence>
<reference evidence="6" key="1">
    <citation type="submission" date="2020-11" db="EMBL/GenBank/DDBJ databases">
        <authorList>
            <consortium name="DOE Joint Genome Institute"/>
            <person name="Ahrendt S."/>
            <person name="Riley R."/>
            <person name="Andreopoulos W."/>
            <person name="Labutti K."/>
            <person name="Pangilinan J."/>
            <person name="Ruiz-Duenas F.J."/>
            <person name="Barrasa J.M."/>
            <person name="Sanchez-Garcia M."/>
            <person name="Camarero S."/>
            <person name="Miyauchi S."/>
            <person name="Serrano A."/>
            <person name="Linde D."/>
            <person name="Babiker R."/>
            <person name="Drula E."/>
            <person name="Ayuso-Fernandez I."/>
            <person name="Pacheco R."/>
            <person name="Padilla G."/>
            <person name="Ferreira P."/>
            <person name="Barriuso J."/>
            <person name="Kellner H."/>
            <person name="Castanera R."/>
            <person name="Alfaro M."/>
            <person name="Ramirez L."/>
            <person name="Pisabarro A.G."/>
            <person name="Kuo A."/>
            <person name="Tritt A."/>
            <person name="Lipzen A."/>
            <person name="He G."/>
            <person name="Yan M."/>
            <person name="Ng V."/>
            <person name="Cullen D."/>
            <person name="Martin F."/>
            <person name="Rosso M.-N."/>
            <person name="Henrissat B."/>
            <person name="Hibbett D."/>
            <person name="Martinez A.T."/>
            <person name="Grigoriev I.V."/>
        </authorList>
    </citation>
    <scope>NUCLEOTIDE SEQUENCE</scope>
    <source>
        <strain evidence="6">CBS 247.69</strain>
    </source>
</reference>
<dbReference type="InterPro" id="IPR011025">
    <property type="entry name" value="GproteinA_insert"/>
</dbReference>
<keyword evidence="7" id="KW-1185">Reference proteome</keyword>
<gene>
    <name evidence="6" type="ORF">BDZ94DRAFT_1316308</name>
</gene>
<dbReference type="GO" id="GO:0031683">
    <property type="term" value="F:G-protein beta/gamma-subunit complex binding"/>
    <property type="evidence" value="ECO:0007669"/>
    <property type="project" value="InterPro"/>
</dbReference>
<dbReference type="PRINTS" id="PR00318">
    <property type="entry name" value="GPROTEINA"/>
</dbReference>
<dbReference type="Pfam" id="PF00503">
    <property type="entry name" value="G-alpha"/>
    <property type="match status" value="1"/>
</dbReference>
<dbReference type="GO" id="GO:0005525">
    <property type="term" value="F:GTP binding"/>
    <property type="evidence" value="ECO:0007669"/>
    <property type="project" value="UniProtKB-KW"/>
</dbReference>
<keyword evidence="1 4" id="KW-0547">Nucleotide-binding</keyword>
<dbReference type="SMART" id="SM00275">
    <property type="entry name" value="G_alpha"/>
    <property type="match status" value="1"/>
</dbReference>
<dbReference type="GO" id="GO:0007188">
    <property type="term" value="P:adenylate cyclase-modulating G protein-coupled receptor signaling pathway"/>
    <property type="evidence" value="ECO:0007669"/>
    <property type="project" value="TreeGrafter"/>
</dbReference>
<accession>A0A9P6CAT7</accession>
<dbReference type="EMBL" id="MU150729">
    <property type="protein sequence ID" value="KAF9455365.1"/>
    <property type="molecule type" value="Genomic_DNA"/>
</dbReference>
<dbReference type="GO" id="GO:0046872">
    <property type="term" value="F:metal ion binding"/>
    <property type="evidence" value="ECO:0007669"/>
    <property type="project" value="UniProtKB-KW"/>
</dbReference>
<dbReference type="InterPro" id="IPR027417">
    <property type="entry name" value="P-loop_NTPase"/>
</dbReference>
<sequence>MSMANNDGPDVPTSSAFYDERAQRISNMIDEELRVSPRGFLMLLGQAESGKSTLQKQFQLYYASPTLDGERPSWRPVVYFNIIKAVRMILSELDYEFSLEPKEDPSGITEVSTNGALDPADSSIEVQREIGELRVQLLPLVAIEDTLASELSGGVSVSGGRTGAYVRSGWQALVTPTWPLSENRTMEKKHAPEVILLAAKALASTSAAVEALWNHRVVKRFIQLRKIRLDESASFFLENLTRIAEPDYVPTNTDILNVRLQTLGIMEHTFPINMGGLTYDWKLYDVGGAVRPD</sequence>
<evidence type="ECO:0000256" key="2">
    <source>
        <dbReference type="ARBA" id="ARBA00023134"/>
    </source>
</evidence>
<organism evidence="6 7">
    <name type="scientific">Collybia nuda</name>
    <dbReference type="NCBI Taxonomy" id="64659"/>
    <lineage>
        <taxon>Eukaryota</taxon>
        <taxon>Fungi</taxon>
        <taxon>Dikarya</taxon>
        <taxon>Basidiomycota</taxon>
        <taxon>Agaricomycotina</taxon>
        <taxon>Agaricomycetes</taxon>
        <taxon>Agaricomycetidae</taxon>
        <taxon>Agaricales</taxon>
        <taxon>Tricholomatineae</taxon>
        <taxon>Clitocybaceae</taxon>
        <taxon>Collybia</taxon>
    </lineage>
</organism>
<dbReference type="GO" id="GO:0003924">
    <property type="term" value="F:GTPase activity"/>
    <property type="evidence" value="ECO:0007669"/>
    <property type="project" value="InterPro"/>
</dbReference>
<dbReference type="Proteomes" id="UP000807353">
    <property type="component" value="Unassembled WGS sequence"/>
</dbReference>
<dbReference type="PANTHER" id="PTHR10218:SF360">
    <property type="entry name" value="GUANINE NUCLEOTIDE-BINDING PROTEIN SUBUNIT ALPHA HOMOLOG"/>
    <property type="match status" value="1"/>
</dbReference>